<dbReference type="InterPro" id="IPR029033">
    <property type="entry name" value="His_PPase_superfam"/>
</dbReference>
<dbReference type="Proteomes" id="UP000014387">
    <property type="component" value="Unassembled WGS sequence"/>
</dbReference>
<dbReference type="SMART" id="SM00855">
    <property type="entry name" value="PGAM"/>
    <property type="match status" value="1"/>
</dbReference>
<keyword evidence="2" id="KW-1185">Reference proteome</keyword>
<dbReference type="OrthoDB" id="9810154at2"/>
<evidence type="ECO:0000313" key="1">
    <source>
        <dbReference type="EMBL" id="EPD30288.1"/>
    </source>
</evidence>
<dbReference type="AlphaFoldDB" id="A0A9W5VVW3"/>
<dbReference type="CDD" id="cd07067">
    <property type="entry name" value="HP_PGM_like"/>
    <property type="match status" value="1"/>
</dbReference>
<dbReference type="RefSeq" id="WP_016443400.1">
    <property type="nucleotide sequence ID" value="NZ_KE150266.1"/>
</dbReference>
<reference evidence="1 2" key="1">
    <citation type="submission" date="2013-05" db="EMBL/GenBank/DDBJ databases">
        <title>The Genome Sequence of Actinomyces europaeus ACS-120-V-COL10B.</title>
        <authorList>
            <consortium name="The Broad Institute Genomics Platform"/>
            <person name="Earl A."/>
            <person name="Ward D."/>
            <person name="Feldgarden M."/>
            <person name="Gevers D."/>
            <person name="Saerens B."/>
            <person name="Vaneechoutte M."/>
            <person name="Walker B."/>
            <person name="Young S."/>
            <person name="Zeng Q."/>
            <person name="Gargeya S."/>
            <person name="Fitzgerald M."/>
            <person name="Haas B."/>
            <person name="Abouelleil A."/>
            <person name="Allen A.W."/>
            <person name="Alvarado L."/>
            <person name="Arachchi H.M."/>
            <person name="Berlin A.M."/>
            <person name="Chapman S.B."/>
            <person name="Gainer-Dewar J."/>
            <person name="Goldberg J."/>
            <person name="Griggs A."/>
            <person name="Gujja S."/>
            <person name="Hansen M."/>
            <person name="Howarth C."/>
            <person name="Imamovic A."/>
            <person name="Ireland A."/>
            <person name="Larimer J."/>
            <person name="McCowan C."/>
            <person name="Murphy C."/>
            <person name="Pearson M."/>
            <person name="Poon T.W."/>
            <person name="Priest M."/>
            <person name="Roberts A."/>
            <person name="Saif S."/>
            <person name="Shea T."/>
            <person name="Sisk P."/>
            <person name="Sykes S."/>
            <person name="Wortman J."/>
            <person name="Nusbaum C."/>
            <person name="Birren B."/>
        </authorList>
    </citation>
    <scope>NUCLEOTIDE SEQUENCE [LARGE SCALE GENOMIC DNA]</scope>
    <source>
        <strain evidence="1 2">ACS-120-V-Col10b</strain>
    </source>
</reference>
<organism evidence="1 2">
    <name type="scientific">Gleimia europaea ACS-120-V-Col10b</name>
    <dbReference type="NCBI Taxonomy" id="883069"/>
    <lineage>
        <taxon>Bacteria</taxon>
        <taxon>Bacillati</taxon>
        <taxon>Actinomycetota</taxon>
        <taxon>Actinomycetes</taxon>
        <taxon>Actinomycetales</taxon>
        <taxon>Actinomycetaceae</taxon>
        <taxon>Gleimia</taxon>
    </lineage>
</organism>
<name>A0A9W5VVW3_9ACTO</name>
<gene>
    <name evidence="1" type="ORF">HMPREF9238_00025</name>
</gene>
<evidence type="ECO:0008006" key="3">
    <source>
        <dbReference type="Google" id="ProtNLM"/>
    </source>
</evidence>
<proteinExistence type="predicted"/>
<dbReference type="Pfam" id="PF00300">
    <property type="entry name" value="His_Phos_1"/>
    <property type="match status" value="1"/>
</dbReference>
<dbReference type="InterPro" id="IPR013078">
    <property type="entry name" value="His_Pase_superF_clade-1"/>
</dbReference>
<sequence length="159" mass="17142">MGQTLILVRHAQARHGSTRDELRPLTKTGQVQAQQLALRVKDYMAGGMVVHSPAVRAVQTAQAVASESGAQLLQLNELYYADEYDLLRSISALTSPVMVVGHAPTIPYAAMLITAGQDVDLILKRGCPTATAYVFEVADMTRLQPTSAILKDLIVTPAQ</sequence>
<accession>A0A9W5VVW3</accession>
<dbReference type="Gene3D" id="3.40.50.1240">
    <property type="entry name" value="Phosphoglycerate mutase-like"/>
    <property type="match status" value="1"/>
</dbReference>
<dbReference type="SUPFAM" id="SSF53254">
    <property type="entry name" value="Phosphoglycerate mutase-like"/>
    <property type="match status" value="1"/>
</dbReference>
<dbReference type="EMBL" id="AGWN01000001">
    <property type="protein sequence ID" value="EPD30288.1"/>
    <property type="molecule type" value="Genomic_DNA"/>
</dbReference>
<evidence type="ECO:0000313" key="2">
    <source>
        <dbReference type="Proteomes" id="UP000014387"/>
    </source>
</evidence>
<comment type="caution">
    <text evidence="1">The sequence shown here is derived from an EMBL/GenBank/DDBJ whole genome shotgun (WGS) entry which is preliminary data.</text>
</comment>
<protein>
    <recommendedName>
        <fullName evidence="3">Phosphohistidine phosphatase SixA</fullName>
    </recommendedName>
</protein>